<accession>A0A1I4SAY9</accession>
<feature type="transmembrane region" description="Helical" evidence="3">
    <location>
        <begin position="34"/>
        <end position="61"/>
    </location>
</feature>
<dbReference type="AlphaFoldDB" id="A0A1I4SAY9"/>
<dbReference type="RefSeq" id="WP_093393741.1">
    <property type="nucleotide sequence ID" value="NZ_FOUU01000002.1"/>
</dbReference>
<keyword evidence="3" id="KW-1133">Transmembrane helix</keyword>
<evidence type="ECO:0000256" key="2">
    <source>
        <dbReference type="PIRNR" id="PIRNR016661"/>
    </source>
</evidence>
<feature type="transmembrane region" description="Helical" evidence="3">
    <location>
        <begin position="111"/>
        <end position="131"/>
    </location>
</feature>
<evidence type="ECO:0000313" key="4">
    <source>
        <dbReference type="EMBL" id="SFM61474.1"/>
    </source>
</evidence>
<dbReference type="EMBL" id="FOUU01000002">
    <property type="protein sequence ID" value="SFM61474.1"/>
    <property type="molecule type" value="Genomic_DNA"/>
</dbReference>
<protein>
    <recommendedName>
        <fullName evidence="2">Biotin transporter</fullName>
    </recommendedName>
</protein>
<feature type="transmembrane region" description="Helical" evidence="3">
    <location>
        <begin position="81"/>
        <end position="99"/>
    </location>
</feature>
<keyword evidence="2" id="KW-0813">Transport</keyword>
<evidence type="ECO:0000256" key="3">
    <source>
        <dbReference type="SAM" id="Phobius"/>
    </source>
</evidence>
<dbReference type="PANTHER" id="PTHR34295">
    <property type="entry name" value="BIOTIN TRANSPORTER BIOY"/>
    <property type="match status" value="1"/>
</dbReference>
<dbReference type="GO" id="GO:0005886">
    <property type="term" value="C:plasma membrane"/>
    <property type="evidence" value="ECO:0007669"/>
    <property type="project" value="UniProtKB-SubCell"/>
</dbReference>
<dbReference type="PIRSF" id="PIRSF016661">
    <property type="entry name" value="BioY"/>
    <property type="match status" value="1"/>
</dbReference>
<dbReference type="PANTHER" id="PTHR34295:SF1">
    <property type="entry name" value="BIOTIN TRANSPORTER BIOY"/>
    <property type="match status" value="1"/>
</dbReference>
<reference evidence="5" key="1">
    <citation type="submission" date="2016-10" db="EMBL/GenBank/DDBJ databases">
        <authorList>
            <person name="Varghese N."/>
            <person name="Submissions S."/>
        </authorList>
    </citation>
    <scope>NUCLEOTIDE SEQUENCE [LARGE SCALE GENOMIC DNA]</scope>
    <source>
        <strain evidence="5">DSM 9990</strain>
    </source>
</reference>
<gene>
    <name evidence="4" type="ORF">SAMN05660836_00856</name>
</gene>
<dbReference type="Pfam" id="PF02632">
    <property type="entry name" value="BioY"/>
    <property type="match status" value="1"/>
</dbReference>
<dbReference type="STRING" id="39841.SAMN05660836_00856"/>
<sequence length="178" mass="18629">MRQMVYSALFASMMCIGAYIYIPIGPVPIILNNFFVLLSGLVLGPLWGALSVILYLVIGAMGFPVFAGGKSGLAHLVGPTGGYLFGFVASAWIAGLISHSQAFGNQRWRNVLAVLAGGLIVYIPGLLWLHVVTGMSWAKTLAVGCFPFLPGDALKAAGAAIVASRLNKVILPAGTHTT</sequence>
<evidence type="ECO:0000313" key="5">
    <source>
        <dbReference type="Proteomes" id="UP000199611"/>
    </source>
</evidence>
<dbReference type="Proteomes" id="UP000199611">
    <property type="component" value="Unassembled WGS sequence"/>
</dbReference>
<dbReference type="OrthoDB" id="9803495at2"/>
<name>A0A1I4SAY9_9BACT</name>
<proteinExistence type="inferred from homology"/>
<comment type="similarity">
    <text evidence="1 2">Belongs to the BioY family.</text>
</comment>
<dbReference type="Gene3D" id="1.10.1760.20">
    <property type="match status" value="1"/>
</dbReference>
<feature type="transmembrane region" description="Helical" evidence="3">
    <location>
        <begin position="6"/>
        <end position="22"/>
    </location>
</feature>
<organism evidence="4 5">
    <name type="scientific">Thermodesulforhabdus norvegica</name>
    <dbReference type="NCBI Taxonomy" id="39841"/>
    <lineage>
        <taxon>Bacteria</taxon>
        <taxon>Pseudomonadati</taxon>
        <taxon>Thermodesulfobacteriota</taxon>
        <taxon>Syntrophobacteria</taxon>
        <taxon>Syntrophobacterales</taxon>
        <taxon>Thermodesulforhabdaceae</taxon>
        <taxon>Thermodesulforhabdus</taxon>
    </lineage>
</organism>
<evidence type="ECO:0000256" key="1">
    <source>
        <dbReference type="ARBA" id="ARBA00010692"/>
    </source>
</evidence>
<keyword evidence="3" id="KW-0812">Transmembrane</keyword>
<comment type="subcellular location">
    <subcellularLocation>
        <location evidence="2">Cell membrane</location>
        <topology evidence="2">Multi-pass membrane protein</topology>
    </subcellularLocation>
</comment>
<keyword evidence="2 3" id="KW-0472">Membrane</keyword>
<keyword evidence="2" id="KW-1003">Cell membrane</keyword>
<keyword evidence="5" id="KW-1185">Reference proteome</keyword>
<dbReference type="InterPro" id="IPR003784">
    <property type="entry name" value="BioY"/>
</dbReference>
<dbReference type="GO" id="GO:0015225">
    <property type="term" value="F:biotin transmembrane transporter activity"/>
    <property type="evidence" value="ECO:0007669"/>
    <property type="project" value="UniProtKB-UniRule"/>
</dbReference>